<evidence type="ECO:0000256" key="1">
    <source>
        <dbReference type="ARBA" id="ARBA00022631"/>
    </source>
</evidence>
<name>A0A2A9PAA7_OPHUN</name>
<evidence type="ECO:0000313" key="4">
    <source>
        <dbReference type="Proteomes" id="UP000037136"/>
    </source>
</evidence>
<reference evidence="3 4" key="2">
    <citation type="journal article" date="2017" name="Sci. Rep.">
        <title>Ant-infecting Ophiocordyceps genomes reveal a high diversity of potential behavioral manipulation genes and a possible major role for enterotoxins.</title>
        <authorList>
            <person name="de Bekker C."/>
            <person name="Ohm R.A."/>
            <person name="Evans H.C."/>
            <person name="Brachmann A."/>
            <person name="Hughes D.P."/>
        </authorList>
    </citation>
    <scope>NUCLEOTIDE SEQUENCE [LARGE SCALE GENOMIC DNA]</scope>
    <source>
        <strain evidence="3 4">SC16a</strain>
    </source>
</reference>
<dbReference type="InterPro" id="IPR018020">
    <property type="entry name" value="OHCU_decarboxylase"/>
</dbReference>
<keyword evidence="4" id="KW-1185">Reference proteome</keyword>
<reference evidence="3 4" key="1">
    <citation type="journal article" date="2015" name="BMC Genomics">
        <title>Gene expression during zombie ant biting behavior reflects the complexity underlying fungal parasitic behavioral manipulation.</title>
        <authorList>
            <person name="de Bekker C."/>
            <person name="Ohm R.A."/>
            <person name="Loreto R.G."/>
            <person name="Sebastian A."/>
            <person name="Albert I."/>
            <person name="Merrow M."/>
            <person name="Brachmann A."/>
            <person name="Hughes D.P."/>
        </authorList>
    </citation>
    <scope>NUCLEOTIDE SEQUENCE [LARGE SCALE GENOMIC DNA]</scope>
    <source>
        <strain evidence="3 4">SC16a</strain>
    </source>
</reference>
<dbReference type="Pfam" id="PF09349">
    <property type="entry name" value="OHCU_decarbox"/>
    <property type="match status" value="1"/>
</dbReference>
<gene>
    <name evidence="3" type="ORF">XA68_14471</name>
</gene>
<proteinExistence type="predicted"/>
<dbReference type="InterPro" id="IPR036778">
    <property type="entry name" value="OHCU_decarboxylase_sf"/>
</dbReference>
<dbReference type="GO" id="GO:0006144">
    <property type="term" value="P:purine nucleobase metabolic process"/>
    <property type="evidence" value="ECO:0007669"/>
    <property type="project" value="UniProtKB-KW"/>
</dbReference>
<dbReference type="AlphaFoldDB" id="A0A2A9PAA7"/>
<dbReference type="PANTHER" id="PTHR37987">
    <property type="entry name" value="CHROMOSOME 9, WHOLE GENOME SHOTGUN SEQUENCE"/>
    <property type="match status" value="1"/>
</dbReference>
<sequence length="182" mass="19335">MAAAQLPAISDLRYCSEPEQTAVLDLLFEPSAAIHTVLVPVIKSDDFPSYPKLISACHRSLVSLAGENRGEKLLAVVGSHPRLGAANIDSAQSAAEQASLGGGGGQDEATALAALNAEYEARFPGLRYVVFVNGRPRADIMRDMRARIDRGDYACEVDAALQAMCDIATDRAGKLPVRAPRT</sequence>
<dbReference type="OrthoDB" id="5398391at2759"/>
<organism evidence="3 4">
    <name type="scientific">Ophiocordyceps unilateralis</name>
    <name type="common">Zombie-ant fungus</name>
    <name type="synonym">Torrubia unilateralis</name>
    <dbReference type="NCBI Taxonomy" id="268505"/>
    <lineage>
        <taxon>Eukaryota</taxon>
        <taxon>Fungi</taxon>
        <taxon>Dikarya</taxon>
        <taxon>Ascomycota</taxon>
        <taxon>Pezizomycotina</taxon>
        <taxon>Sordariomycetes</taxon>
        <taxon>Hypocreomycetidae</taxon>
        <taxon>Hypocreales</taxon>
        <taxon>Ophiocordycipitaceae</taxon>
        <taxon>Ophiocordyceps</taxon>
    </lineage>
</organism>
<dbReference type="EMBL" id="LAZP02000357">
    <property type="protein sequence ID" value="PFH57852.1"/>
    <property type="molecule type" value="Genomic_DNA"/>
</dbReference>
<dbReference type="PANTHER" id="PTHR37987:SF1">
    <property type="entry name" value="OXO-4-HYDROXY-4-CARBOXY-5-UREIDOIMIDAZOLINE DECARBOXYLASE DOMAIN-CONTAINING PROTEIN"/>
    <property type="match status" value="1"/>
</dbReference>
<comment type="caution">
    <text evidence="3">The sequence shown here is derived from an EMBL/GenBank/DDBJ whole genome shotgun (WGS) entry which is preliminary data.</text>
</comment>
<dbReference type="Proteomes" id="UP000037136">
    <property type="component" value="Unassembled WGS sequence"/>
</dbReference>
<dbReference type="Gene3D" id="1.10.3330.10">
    <property type="entry name" value="Oxo-4-hydroxy-4-carboxy-5-ureidoimidazoline decarboxylase"/>
    <property type="match status" value="1"/>
</dbReference>
<evidence type="ECO:0000259" key="2">
    <source>
        <dbReference type="Pfam" id="PF09349"/>
    </source>
</evidence>
<dbReference type="SUPFAM" id="SSF158694">
    <property type="entry name" value="UraD-Like"/>
    <property type="match status" value="1"/>
</dbReference>
<accession>A0A2A9PAA7</accession>
<protein>
    <recommendedName>
        <fullName evidence="2">Oxo-4-hydroxy-4-carboxy-5-ureidoimidazoline decarboxylase domain-containing protein</fullName>
    </recommendedName>
</protein>
<feature type="domain" description="Oxo-4-hydroxy-4-carboxy-5-ureidoimidazoline decarboxylase" evidence="2">
    <location>
        <begin position="16"/>
        <end position="172"/>
    </location>
</feature>
<evidence type="ECO:0000313" key="3">
    <source>
        <dbReference type="EMBL" id="PFH57852.1"/>
    </source>
</evidence>
<keyword evidence="1" id="KW-0659">Purine metabolism</keyword>